<evidence type="ECO:0000313" key="2">
    <source>
        <dbReference type="EMBL" id="GAA2727816.1"/>
    </source>
</evidence>
<proteinExistence type="predicted"/>
<comment type="caution">
    <text evidence="2">The sequence shown here is derived from an EMBL/GenBank/DDBJ whole genome shotgun (WGS) entry which is preliminary data.</text>
</comment>
<evidence type="ECO:0000259" key="1">
    <source>
        <dbReference type="Pfam" id="PF20530"/>
    </source>
</evidence>
<sequence>MTAARLEAAAIREEWLGHALSTSPADRSAAEAGISELYRLVGRKAPAFAWVRSPAEAVPHIPPMPRLRADLFSGRAADWPLSSLLADRYARLRDRLDMCVDRRRIPAGWPPWTTKLRTLPEEELSREASDSVHQSVLDAVLGPIRLAHKVVTGESRGLAWYGQHDAHWLAHYEIWRRVGGATYAHDDVRELEIWAVLARSCGWWWPVEGLCTVSERPVEVNTEPAGESGQIRLHAADGPAVRFADAWSVYSWHGTRVPRWVMTDPSVERIAAESNVEVRRCAIERLGWDVYIEQAGLKLVGSALDPGNQGSELRLYDIHNGFSRVLLAVNGSLERDGRRRMYGLTVPTSIDDPLAAAGWTYGLSAAQYSQLVRRT</sequence>
<keyword evidence="3" id="KW-1185">Reference proteome</keyword>
<protein>
    <recommendedName>
        <fullName evidence="1">DUF6745 domain-containing protein</fullName>
    </recommendedName>
</protein>
<dbReference type="InterPro" id="IPR046633">
    <property type="entry name" value="DUF6745"/>
</dbReference>
<organism evidence="2 3">
    <name type="scientific">Actinocorallia aurantiaca</name>
    <dbReference type="NCBI Taxonomy" id="46204"/>
    <lineage>
        <taxon>Bacteria</taxon>
        <taxon>Bacillati</taxon>
        <taxon>Actinomycetota</taxon>
        <taxon>Actinomycetes</taxon>
        <taxon>Streptosporangiales</taxon>
        <taxon>Thermomonosporaceae</taxon>
        <taxon>Actinocorallia</taxon>
    </lineage>
</organism>
<accession>A0ABN3U9Z8</accession>
<dbReference type="EMBL" id="BAAATZ010000012">
    <property type="protein sequence ID" value="GAA2727816.1"/>
    <property type="molecule type" value="Genomic_DNA"/>
</dbReference>
<dbReference type="Proteomes" id="UP001501842">
    <property type="component" value="Unassembled WGS sequence"/>
</dbReference>
<feature type="domain" description="DUF6745" evidence="1">
    <location>
        <begin position="159"/>
        <end position="370"/>
    </location>
</feature>
<dbReference type="RefSeq" id="WP_344451448.1">
    <property type="nucleotide sequence ID" value="NZ_BAAATZ010000012.1"/>
</dbReference>
<reference evidence="2 3" key="1">
    <citation type="journal article" date="2019" name="Int. J. Syst. Evol. Microbiol.">
        <title>The Global Catalogue of Microorganisms (GCM) 10K type strain sequencing project: providing services to taxonomists for standard genome sequencing and annotation.</title>
        <authorList>
            <consortium name="The Broad Institute Genomics Platform"/>
            <consortium name="The Broad Institute Genome Sequencing Center for Infectious Disease"/>
            <person name="Wu L."/>
            <person name="Ma J."/>
        </authorList>
    </citation>
    <scope>NUCLEOTIDE SEQUENCE [LARGE SCALE GENOMIC DNA]</scope>
    <source>
        <strain evidence="2 3">JCM 8201</strain>
    </source>
</reference>
<evidence type="ECO:0000313" key="3">
    <source>
        <dbReference type="Proteomes" id="UP001501842"/>
    </source>
</evidence>
<gene>
    <name evidence="2" type="ORF">GCM10010439_34640</name>
</gene>
<dbReference type="Pfam" id="PF20530">
    <property type="entry name" value="DUF6745"/>
    <property type="match status" value="1"/>
</dbReference>
<name>A0ABN3U9Z8_9ACTN</name>